<proteinExistence type="predicted"/>
<sequence length="82" mass="9336">MVCPGLPGCSIPNRGGIRNWQRSSPVLFLLDRQDSRGKKGKWMSGGFDIIDQNERRIRARNIDMNFDLNKLKCESSLIICVI</sequence>
<dbReference type="EMBL" id="BMAV01002143">
    <property type="protein sequence ID" value="GFY40838.1"/>
    <property type="molecule type" value="Genomic_DNA"/>
</dbReference>
<keyword evidence="2" id="KW-1185">Reference proteome</keyword>
<reference evidence="1" key="1">
    <citation type="submission" date="2020-08" db="EMBL/GenBank/DDBJ databases">
        <title>Multicomponent nature underlies the extraordinary mechanical properties of spider dragline silk.</title>
        <authorList>
            <person name="Kono N."/>
            <person name="Nakamura H."/>
            <person name="Mori M."/>
            <person name="Yoshida Y."/>
            <person name="Ohtoshi R."/>
            <person name="Malay A.D."/>
            <person name="Moran D.A.P."/>
            <person name="Tomita M."/>
            <person name="Numata K."/>
            <person name="Arakawa K."/>
        </authorList>
    </citation>
    <scope>NUCLEOTIDE SEQUENCE</scope>
</reference>
<protein>
    <submittedName>
        <fullName evidence="1">Uncharacterized protein</fullName>
    </submittedName>
</protein>
<name>A0A8X6WT18_9ARAC</name>
<gene>
    <name evidence="1" type="ORF">TNIN_302621</name>
</gene>
<comment type="caution">
    <text evidence="1">The sequence shown here is derived from an EMBL/GenBank/DDBJ whole genome shotgun (WGS) entry which is preliminary data.</text>
</comment>
<evidence type="ECO:0000313" key="1">
    <source>
        <dbReference type="EMBL" id="GFY40838.1"/>
    </source>
</evidence>
<evidence type="ECO:0000313" key="2">
    <source>
        <dbReference type="Proteomes" id="UP000886998"/>
    </source>
</evidence>
<dbReference type="AlphaFoldDB" id="A0A8X6WT18"/>
<organism evidence="1 2">
    <name type="scientific">Trichonephila inaurata madagascariensis</name>
    <dbReference type="NCBI Taxonomy" id="2747483"/>
    <lineage>
        <taxon>Eukaryota</taxon>
        <taxon>Metazoa</taxon>
        <taxon>Ecdysozoa</taxon>
        <taxon>Arthropoda</taxon>
        <taxon>Chelicerata</taxon>
        <taxon>Arachnida</taxon>
        <taxon>Araneae</taxon>
        <taxon>Araneomorphae</taxon>
        <taxon>Entelegynae</taxon>
        <taxon>Araneoidea</taxon>
        <taxon>Nephilidae</taxon>
        <taxon>Trichonephila</taxon>
        <taxon>Trichonephila inaurata</taxon>
    </lineage>
</organism>
<dbReference type="Proteomes" id="UP000886998">
    <property type="component" value="Unassembled WGS sequence"/>
</dbReference>
<accession>A0A8X6WT18</accession>